<evidence type="ECO:0000256" key="1">
    <source>
        <dbReference type="SAM" id="SignalP"/>
    </source>
</evidence>
<feature type="domain" description="WD-like" evidence="2">
    <location>
        <begin position="64"/>
        <end position="168"/>
    </location>
</feature>
<dbReference type="EMBL" id="JH687556">
    <property type="protein sequence ID" value="EIN04158.1"/>
    <property type="molecule type" value="Genomic_DNA"/>
</dbReference>
<dbReference type="eggNOG" id="ENOG502RPVU">
    <property type="taxonomic scope" value="Eukaryota"/>
</dbReference>
<keyword evidence="4" id="KW-1185">Reference proteome</keyword>
<dbReference type="Pfam" id="PF20493">
    <property type="entry name" value="WD-like_fungi"/>
    <property type="match status" value="1"/>
</dbReference>
<protein>
    <recommendedName>
        <fullName evidence="2">WD-like domain-containing protein</fullName>
    </recommendedName>
</protein>
<feature type="chain" id="PRO_5004444581" description="WD-like domain-containing protein" evidence="1">
    <location>
        <begin position="17"/>
        <end position="169"/>
    </location>
</feature>
<reference evidence="4" key="1">
    <citation type="journal article" date="2012" name="Science">
        <title>The Paleozoic origin of enzymatic lignin decomposition reconstructed from 31 fungal genomes.</title>
        <authorList>
            <person name="Floudas D."/>
            <person name="Binder M."/>
            <person name="Riley R."/>
            <person name="Barry K."/>
            <person name="Blanchette R.A."/>
            <person name="Henrissat B."/>
            <person name="Martinez A.T."/>
            <person name="Otillar R."/>
            <person name="Spatafora J.W."/>
            <person name="Yadav J.S."/>
            <person name="Aerts A."/>
            <person name="Benoit I."/>
            <person name="Boyd A."/>
            <person name="Carlson A."/>
            <person name="Copeland A."/>
            <person name="Coutinho P.M."/>
            <person name="de Vries R.P."/>
            <person name="Ferreira P."/>
            <person name="Findley K."/>
            <person name="Foster B."/>
            <person name="Gaskell J."/>
            <person name="Glotzer D."/>
            <person name="Gorecki P."/>
            <person name="Heitman J."/>
            <person name="Hesse C."/>
            <person name="Hori C."/>
            <person name="Igarashi K."/>
            <person name="Jurgens J.A."/>
            <person name="Kallen N."/>
            <person name="Kersten P."/>
            <person name="Kohler A."/>
            <person name="Kuees U."/>
            <person name="Kumar T.K.A."/>
            <person name="Kuo A."/>
            <person name="LaButti K."/>
            <person name="Larrondo L.F."/>
            <person name="Lindquist E."/>
            <person name="Ling A."/>
            <person name="Lombard V."/>
            <person name="Lucas S."/>
            <person name="Lundell T."/>
            <person name="Martin R."/>
            <person name="McLaughlin D.J."/>
            <person name="Morgenstern I."/>
            <person name="Morin E."/>
            <person name="Murat C."/>
            <person name="Nagy L.G."/>
            <person name="Nolan M."/>
            <person name="Ohm R.A."/>
            <person name="Patyshakuliyeva A."/>
            <person name="Rokas A."/>
            <person name="Ruiz-Duenas F.J."/>
            <person name="Sabat G."/>
            <person name="Salamov A."/>
            <person name="Samejima M."/>
            <person name="Schmutz J."/>
            <person name="Slot J.C."/>
            <person name="St John F."/>
            <person name="Stenlid J."/>
            <person name="Sun H."/>
            <person name="Sun S."/>
            <person name="Syed K."/>
            <person name="Tsang A."/>
            <person name="Wiebenga A."/>
            <person name="Young D."/>
            <person name="Pisabarro A."/>
            <person name="Eastwood D.C."/>
            <person name="Martin F."/>
            <person name="Cullen D."/>
            <person name="Grigoriev I.V."/>
            <person name="Hibbett D.S."/>
        </authorList>
    </citation>
    <scope>NUCLEOTIDE SEQUENCE [LARGE SCALE GENOMIC DNA]</scope>
    <source>
        <strain evidence="4">HHB-11173 SS5</strain>
    </source>
</reference>
<sequence length="169" mass="17024">MKLQLAFMSLLGIAMAAIVREVGDEDAYVISTKDLGADGILTVYGIVGDDAPTNSASLQARQCGSNDVTCSGSHQAIASVCSTLIGQVCNSGGSVSASPRSLCLSSSGNQCCISWSANVGAFAEFDLCTAAQDVQNECAGNAVSGVARNVNLNGGCVTQCLSNRATGCA</sequence>
<accession>R7S1Q8</accession>
<proteinExistence type="predicted"/>
<evidence type="ECO:0000259" key="2">
    <source>
        <dbReference type="Pfam" id="PF20493"/>
    </source>
</evidence>
<dbReference type="AlphaFoldDB" id="R7S1Q8"/>
<evidence type="ECO:0000313" key="4">
    <source>
        <dbReference type="Proteomes" id="UP000054196"/>
    </source>
</evidence>
<dbReference type="Proteomes" id="UP000054196">
    <property type="component" value="Unassembled WGS sequence"/>
</dbReference>
<dbReference type="OMA" id="NQCCISW"/>
<keyword evidence="1" id="KW-0732">Signal</keyword>
<dbReference type="HOGENOM" id="CLU_095789_0_0_1"/>
<dbReference type="OrthoDB" id="2931114at2759"/>
<dbReference type="InterPro" id="IPR046925">
    <property type="entry name" value="WD-like_fungi"/>
</dbReference>
<feature type="signal peptide" evidence="1">
    <location>
        <begin position="1"/>
        <end position="16"/>
    </location>
</feature>
<dbReference type="KEGG" id="psq:PUNSTDRAFT_55734"/>
<name>R7S1Q8_PUNST</name>
<gene>
    <name evidence="3" type="ORF">PUNSTDRAFT_55734</name>
</gene>
<evidence type="ECO:0000313" key="3">
    <source>
        <dbReference type="EMBL" id="EIN04158.1"/>
    </source>
</evidence>
<organism evidence="3 4">
    <name type="scientific">Punctularia strigosozonata (strain HHB-11173)</name>
    <name type="common">White-rot fungus</name>
    <dbReference type="NCBI Taxonomy" id="741275"/>
    <lineage>
        <taxon>Eukaryota</taxon>
        <taxon>Fungi</taxon>
        <taxon>Dikarya</taxon>
        <taxon>Basidiomycota</taxon>
        <taxon>Agaricomycotina</taxon>
        <taxon>Agaricomycetes</taxon>
        <taxon>Corticiales</taxon>
        <taxon>Punctulariaceae</taxon>
        <taxon>Punctularia</taxon>
    </lineage>
</organism>
<dbReference type="GeneID" id="18884031"/>
<dbReference type="RefSeq" id="XP_007388629.1">
    <property type="nucleotide sequence ID" value="XM_007388567.1"/>
</dbReference>